<accession>A0A429XYI7</accession>
<comment type="caution">
    <text evidence="1">The sequence shown here is derived from an EMBL/GenBank/DDBJ whole genome shotgun (WGS) entry which is preliminary data.</text>
</comment>
<protein>
    <submittedName>
        <fullName evidence="1">Uncharacterized protein</fullName>
    </submittedName>
</protein>
<evidence type="ECO:0000313" key="1">
    <source>
        <dbReference type="EMBL" id="RST73805.1"/>
    </source>
</evidence>
<name>A0A429XYI7_9BACI</name>
<dbReference type="Proteomes" id="UP000287156">
    <property type="component" value="Unassembled WGS sequence"/>
</dbReference>
<organism evidence="1 2">
    <name type="scientific">Siminovitchia acidinfaciens</name>
    <dbReference type="NCBI Taxonomy" id="2321395"/>
    <lineage>
        <taxon>Bacteria</taxon>
        <taxon>Bacillati</taxon>
        <taxon>Bacillota</taxon>
        <taxon>Bacilli</taxon>
        <taxon>Bacillales</taxon>
        <taxon>Bacillaceae</taxon>
        <taxon>Siminovitchia</taxon>
    </lineage>
</organism>
<evidence type="ECO:0000313" key="2">
    <source>
        <dbReference type="Proteomes" id="UP000287156"/>
    </source>
</evidence>
<reference evidence="1" key="1">
    <citation type="submission" date="2018-12" db="EMBL/GenBank/DDBJ databases">
        <authorList>
            <person name="Sun L."/>
            <person name="Chen Z."/>
        </authorList>
    </citation>
    <scope>NUCLEOTIDE SEQUENCE [LARGE SCALE GENOMIC DNA]</scope>
    <source>
        <strain evidence="1">3-2-2</strain>
    </source>
</reference>
<sequence>MIIILIAMFTLGQASLSYISQYNYLNEIGQYYEKEIQLQLVKGKHRLAYRDEGVMNLLSETQGQWIEE</sequence>
<dbReference type="OrthoDB" id="2943697at2"/>
<dbReference type="AlphaFoldDB" id="A0A429XYI7"/>
<proteinExistence type="predicted"/>
<keyword evidence="2" id="KW-1185">Reference proteome</keyword>
<dbReference type="EMBL" id="QYTV02000005">
    <property type="protein sequence ID" value="RST73805.1"/>
    <property type="molecule type" value="Genomic_DNA"/>
</dbReference>
<gene>
    <name evidence="1" type="ORF">D4T97_013100</name>
</gene>